<dbReference type="OrthoDB" id="2363873at2759"/>
<evidence type="ECO:0000313" key="5">
    <source>
        <dbReference type="EMBL" id="CAD7229161.1"/>
    </source>
</evidence>
<dbReference type="GO" id="GO:0003847">
    <property type="term" value="F:1-alkyl-2-acetylglycerophosphocholine esterase activity"/>
    <property type="evidence" value="ECO:0007669"/>
    <property type="project" value="UniProtKB-EC"/>
</dbReference>
<dbReference type="Pfam" id="PF03403">
    <property type="entry name" value="PAF-AH_p_II"/>
    <property type="match status" value="1"/>
</dbReference>
<name>A0A7R8ZRN4_9CRUS</name>
<dbReference type="AlphaFoldDB" id="A0A7R8ZRN4"/>
<accession>A0A7R8ZRN4</accession>
<dbReference type="PANTHER" id="PTHR10272">
    <property type="entry name" value="PLATELET-ACTIVATING FACTOR ACETYLHYDROLASE"/>
    <property type="match status" value="1"/>
</dbReference>
<protein>
    <recommendedName>
        <fullName evidence="1">1-alkyl-2-acetylglycerophosphocholine esterase</fullName>
        <ecNumber evidence="1">3.1.1.47</ecNumber>
    </recommendedName>
</protein>
<evidence type="ECO:0000256" key="1">
    <source>
        <dbReference type="ARBA" id="ARBA00013201"/>
    </source>
</evidence>
<dbReference type="EMBL" id="OB661904">
    <property type="protein sequence ID" value="CAD7229161.1"/>
    <property type="molecule type" value="Genomic_DNA"/>
</dbReference>
<keyword evidence="4" id="KW-0443">Lipid metabolism</keyword>
<gene>
    <name evidence="5" type="ORF">CTOB1V02_LOCUS7034</name>
</gene>
<dbReference type="InterPro" id="IPR029058">
    <property type="entry name" value="AB_hydrolase_fold"/>
</dbReference>
<evidence type="ECO:0000256" key="2">
    <source>
        <dbReference type="ARBA" id="ARBA00022801"/>
    </source>
</evidence>
<dbReference type="EC" id="3.1.1.47" evidence="1"/>
<keyword evidence="3" id="KW-0442">Lipid degradation</keyword>
<sequence>MGQISMFQISLGQYYKGDCEGCNQPITSVSTASCSTILWRSLLVFHQRRFFTPQQGRLSSGLKKEEEKMGGLKNHLPLPTGPSGRVADVASTRGEIHRRFLSVLRNLGSSIGLLLQKTDEADVFAHQDEWPTWLPHEEKFIEGFSRFYGIWEAPLGFFFRNFVGHTYVAMLKERPVSKAKDKFPVIIFSHGLSAFRSCYSVLSTEMASWGYIVINCEHRDGSAAASLHDTRGSQCDEPTEDLESVMEWIKIDINPRGIRTGYDDYELRFRQLTHRVEEVESTRRLAEQLNQGTLDLLKVTWPENKSCLQYFKDRLDMSKMILAGHSFGGATTMMTLTKQPKHFLAGIVLDGWMFPLKEHREQLTNIDVPCLYINLEQMWTEAMYTILRKAITNDKQEVVMIRGSNHEHQSDAGYIFSNKKIVNFFSKIMLFGSSKVHHDTTMRLNNAMIMKFIWEIFGDAPNQETLDVIPAHEDLIVRGIPESRCKIPAKA</sequence>
<dbReference type="PANTHER" id="PTHR10272:SF0">
    <property type="entry name" value="PLATELET-ACTIVATING FACTOR ACETYLHYDROLASE"/>
    <property type="match status" value="1"/>
</dbReference>
<dbReference type="Gene3D" id="3.40.50.1820">
    <property type="entry name" value="alpha/beta hydrolase"/>
    <property type="match status" value="1"/>
</dbReference>
<evidence type="ECO:0000256" key="3">
    <source>
        <dbReference type="ARBA" id="ARBA00022963"/>
    </source>
</evidence>
<dbReference type="GO" id="GO:0016042">
    <property type="term" value="P:lipid catabolic process"/>
    <property type="evidence" value="ECO:0007669"/>
    <property type="project" value="UniProtKB-KW"/>
</dbReference>
<reference evidence="5" key="1">
    <citation type="submission" date="2020-11" db="EMBL/GenBank/DDBJ databases">
        <authorList>
            <person name="Tran Van P."/>
        </authorList>
    </citation>
    <scope>NUCLEOTIDE SEQUENCE</scope>
</reference>
<organism evidence="5">
    <name type="scientific">Cyprideis torosa</name>
    <dbReference type="NCBI Taxonomy" id="163714"/>
    <lineage>
        <taxon>Eukaryota</taxon>
        <taxon>Metazoa</taxon>
        <taxon>Ecdysozoa</taxon>
        <taxon>Arthropoda</taxon>
        <taxon>Crustacea</taxon>
        <taxon>Oligostraca</taxon>
        <taxon>Ostracoda</taxon>
        <taxon>Podocopa</taxon>
        <taxon>Podocopida</taxon>
        <taxon>Cytherocopina</taxon>
        <taxon>Cytheroidea</taxon>
        <taxon>Cytherideidae</taxon>
        <taxon>Cyprideis</taxon>
    </lineage>
</organism>
<keyword evidence="2" id="KW-0378">Hydrolase</keyword>
<dbReference type="SUPFAM" id="SSF53474">
    <property type="entry name" value="alpha/beta-Hydrolases"/>
    <property type="match status" value="1"/>
</dbReference>
<proteinExistence type="predicted"/>
<evidence type="ECO:0000256" key="4">
    <source>
        <dbReference type="ARBA" id="ARBA00023098"/>
    </source>
</evidence>